<comment type="catalytic activity">
    <reaction evidence="9 10">
        <text>[[Fe-S] cluster scaffold protein carrying a second [4Fe-4S](2+) cluster] + N(6)-octanoyl-L-lysyl-[protein] + 2 oxidized [2Fe-2S]-[ferredoxin] + 2 S-adenosyl-L-methionine + 4 H(+) = [[Fe-S] cluster scaffold protein] + N(6)-[(R)-dihydrolipoyl]-L-lysyl-[protein] + 4 Fe(3+) + 2 hydrogen sulfide + 2 5'-deoxyadenosine + 2 L-methionine + 2 reduced [2Fe-2S]-[ferredoxin]</text>
        <dbReference type="Rhea" id="RHEA:16585"/>
        <dbReference type="Rhea" id="RHEA-COMP:9928"/>
        <dbReference type="Rhea" id="RHEA-COMP:10000"/>
        <dbReference type="Rhea" id="RHEA-COMP:10001"/>
        <dbReference type="Rhea" id="RHEA-COMP:10475"/>
        <dbReference type="Rhea" id="RHEA-COMP:14568"/>
        <dbReference type="Rhea" id="RHEA-COMP:14569"/>
        <dbReference type="ChEBI" id="CHEBI:15378"/>
        <dbReference type="ChEBI" id="CHEBI:17319"/>
        <dbReference type="ChEBI" id="CHEBI:29034"/>
        <dbReference type="ChEBI" id="CHEBI:29919"/>
        <dbReference type="ChEBI" id="CHEBI:33722"/>
        <dbReference type="ChEBI" id="CHEBI:33737"/>
        <dbReference type="ChEBI" id="CHEBI:33738"/>
        <dbReference type="ChEBI" id="CHEBI:57844"/>
        <dbReference type="ChEBI" id="CHEBI:59789"/>
        <dbReference type="ChEBI" id="CHEBI:78809"/>
        <dbReference type="ChEBI" id="CHEBI:83100"/>
        <dbReference type="EC" id="2.8.1.8"/>
    </reaction>
</comment>
<keyword evidence="6 10" id="KW-0408">Iron</keyword>
<dbReference type="Pfam" id="PF16881">
    <property type="entry name" value="LIAS_N"/>
    <property type="match status" value="1"/>
</dbReference>
<dbReference type="SFLD" id="SFLDG01058">
    <property type="entry name" value="lipoyl_synthase_like"/>
    <property type="match status" value="1"/>
</dbReference>
<dbReference type="NCBIfam" id="NF004019">
    <property type="entry name" value="PRK05481.1"/>
    <property type="match status" value="1"/>
</dbReference>
<dbReference type="HAMAP" id="MF_00206">
    <property type="entry name" value="Lipoyl_synth"/>
    <property type="match status" value="1"/>
</dbReference>
<gene>
    <name evidence="13" type="ORF">TRICI_001057</name>
</gene>
<feature type="compositionally biased region" description="Low complexity" evidence="11">
    <location>
        <begin position="25"/>
        <end position="43"/>
    </location>
</feature>
<accession>A0A642V9J2</accession>
<feature type="binding site" evidence="10">
    <location>
        <position position="138"/>
    </location>
    <ligand>
        <name>[4Fe-4S] cluster</name>
        <dbReference type="ChEBI" id="CHEBI:49883"/>
        <label>1</label>
    </ligand>
</feature>
<dbReference type="OrthoDB" id="3231at2759"/>
<keyword evidence="3 10" id="KW-0808">Transferase</keyword>
<comment type="caution">
    <text evidence="13">The sequence shown here is derived from an EMBL/GenBank/DDBJ whole genome shotgun (WGS) entry which is preliminary data.</text>
</comment>
<feature type="binding site" evidence="10">
    <location>
        <position position="127"/>
    </location>
    <ligand>
        <name>[4Fe-4S] cluster</name>
        <dbReference type="ChEBI" id="CHEBI:49883"/>
        <label>1</label>
    </ligand>
</feature>
<evidence type="ECO:0000256" key="7">
    <source>
        <dbReference type="ARBA" id="ARBA00023014"/>
    </source>
</evidence>
<dbReference type="Proteomes" id="UP000761534">
    <property type="component" value="Unassembled WGS sequence"/>
</dbReference>
<reference evidence="13" key="1">
    <citation type="journal article" date="2019" name="G3 (Bethesda)">
        <title>Genome Assemblies of Two Rare Opportunistic Yeast Pathogens: Diutina rugosa (syn. Candida rugosa) and Trichomonascus ciferrii (syn. Candida ciferrii).</title>
        <authorList>
            <person name="Mixao V."/>
            <person name="Saus E."/>
            <person name="Hansen A.P."/>
            <person name="Lass-Florl C."/>
            <person name="Gabaldon T."/>
        </authorList>
    </citation>
    <scope>NUCLEOTIDE SEQUENCE</scope>
    <source>
        <strain evidence="13">CBS 4856</strain>
    </source>
</reference>
<dbReference type="SFLD" id="SFLDF00271">
    <property type="entry name" value="lipoyl_synthase"/>
    <property type="match status" value="1"/>
</dbReference>
<dbReference type="EMBL" id="SWFS01000081">
    <property type="protein sequence ID" value="KAA8916802.1"/>
    <property type="molecule type" value="Genomic_DNA"/>
</dbReference>
<evidence type="ECO:0000256" key="3">
    <source>
        <dbReference type="ARBA" id="ARBA00022679"/>
    </source>
</evidence>
<dbReference type="NCBIfam" id="TIGR00510">
    <property type="entry name" value="lipA"/>
    <property type="match status" value="1"/>
</dbReference>
<organism evidence="13 14">
    <name type="scientific">Trichomonascus ciferrii</name>
    <dbReference type="NCBI Taxonomy" id="44093"/>
    <lineage>
        <taxon>Eukaryota</taxon>
        <taxon>Fungi</taxon>
        <taxon>Dikarya</taxon>
        <taxon>Ascomycota</taxon>
        <taxon>Saccharomycotina</taxon>
        <taxon>Dipodascomycetes</taxon>
        <taxon>Dipodascales</taxon>
        <taxon>Trichomonascaceae</taxon>
        <taxon>Trichomonascus</taxon>
        <taxon>Trichomonascus ciferrii complex</taxon>
    </lineage>
</organism>
<dbReference type="Pfam" id="PF04055">
    <property type="entry name" value="Radical_SAM"/>
    <property type="match status" value="1"/>
</dbReference>
<keyword evidence="8 10" id="KW-0496">Mitochondrion</keyword>
<dbReference type="InterPro" id="IPR031691">
    <property type="entry name" value="LIAS_N"/>
</dbReference>
<dbReference type="InterPro" id="IPR007197">
    <property type="entry name" value="rSAM"/>
</dbReference>
<name>A0A642V9J2_9ASCO</name>
<feature type="region of interest" description="Disordered" evidence="11">
    <location>
        <begin position="22"/>
        <end position="55"/>
    </location>
</feature>
<dbReference type="Gene3D" id="3.20.20.70">
    <property type="entry name" value="Aldolase class I"/>
    <property type="match status" value="1"/>
</dbReference>
<comment type="similarity">
    <text evidence="10">Belongs to the radical SAM superfamily. Lipoyl synthase family.</text>
</comment>
<dbReference type="PROSITE" id="PS51918">
    <property type="entry name" value="RADICAL_SAM"/>
    <property type="match status" value="1"/>
</dbReference>
<dbReference type="AlphaFoldDB" id="A0A642V9J2"/>
<dbReference type="SUPFAM" id="SSF102114">
    <property type="entry name" value="Radical SAM enzymes"/>
    <property type="match status" value="1"/>
</dbReference>
<comment type="function">
    <text evidence="10">Catalyzes the radical-mediated insertion of two sulfur atoms into the C-6 and C-8 positions of the octanoyl moiety bound to the lipoyl domains of lipoate-dependent enzymes, thereby converting the octanoylated domains into lipoylated derivatives.</text>
</comment>
<evidence type="ECO:0000256" key="10">
    <source>
        <dbReference type="HAMAP-Rule" id="MF_03123"/>
    </source>
</evidence>
<dbReference type="GO" id="GO:0051539">
    <property type="term" value="F:4 iron, 4 sulfur cluster binding"/>
    <property type="evidence" value="ECO:0007669"/>
    <property type="project" value="UniProtKB-UniRule"/>
</dbReference>
<evidence type="ECO:0000313" key="14">
    <source>
        <dbReference type="Proteomes" id="UP000761534"/>
    </source>
</evidence>
<dbReference type="FunFam" id="3.20.20.70:FF:000036">
    <property type="entry name" value="Lipoyl synthase, mitochondrial"/>
    <property type="match status" value="1"/>
</dbReference>
<keyword evidence="2 10" id="KW-0004">4Fe-4S</keyword>
<feature type="binding site" evidence="10">
    <location>
        <position position="158"/>
    </location>
    <ligand>
        <name>[4Fe-4S] cluster</name>
        <dbReference type="ChEBI" id="CHEBI:49883"/>
        <label>2</label>
        <note>4Fe-4S-S-AdoMet</note>
    </ligand>
</feature>
<evidence type="ECO:0000256" key="11">
    <source>
        <dbReference type="SAM" id="MobiDB-lite"/>
    </source>
</evidence>
<dbReference type="SMART" id="SM00729">
    <property type="entry name" value="Elp3"/>
    <property type="match status" value="1"/>
</dbReference>
<dbReference type="InterPro" id="IPR006638">
    <property type="entry name" value="Elp3/MiaA/NifB-like_rSAM"/>
</dbReference>
<feature type="binding site" evidence="10">
    <location>
        <position position="132"/>
    </location>
    <ligand>
        <name>[4Fe-4S] cluster</name>
        <dbReference type="ChEBI" id="CHEBI:49883"/>
        <label>1</label>
    </ligand>
</feature>
<protein>
    <recommendedName>
        <fullName evidence="10">Lipoyl synthase, mitochondrial</fullName>
        <ecNumber evidence="10">2.8.1.8</ecNumber>
    </recommendedName>
    <alternativeName>
        <fullName evidence="10">Lipoate synthase</fullName>
        <shortName evidence="10">LS</shortName>
        <shortName evidence="10">Lip-syn</shortName>
    </alternativeName>
    <alternativeName>
        <fullName evidence="10">Lipoic acid synthase</fullName>
    </alternativeName>
</protein>
<evidence type="ECO:0000256" key="9">
    <source>
        <dbReference type="ARBA" id="ARBA00047326"/>
    </source>
</evidence>
<evidence type="ECO:0000256" key="5">
    <source>
        <dbReference type="ARBA" id="ARBA00022723"/>
    </source>
</evidence>
<dbReference type="CDD" id="cd01335">
    <property type="entry name" value="Radical_SAM"/>
    <property type="match status" value="1"/>
</dbReference>
<dbReference type="UniPathway" id="UPA00538">
    <property type="reaction ID" value="UER00593"/>
</dbReference>
<keyword evidence="14" id="KW-1185">Reference proteome</keyword>
<feature type="domain" description="Radical SAM core" evidence="12">
    <location>
        <begin position="143"/>
        <end position="362"/>
    </location>
</feature>
<dbReference type="NCBIfam" id="NF009544">
    <property type="entry name" value="PRK12928.1"/>
    <property type="match status" value="1"/>
</dbReference>
<dbReference type="InterPro" id="IPR058240">
    <property type="entry name" value="rSAM_sf"/>
</dbReference>
<dbReference type="EC" id="2.8.1.8" evidence="10"/>
<evidence type="ECO:0000259" key="12">
    <source>
        <dbReference type="PROSITE" id="PS51918"/>
    </source>
</evidence>
<evidence type="ECO:0000256" key="2">
    <source>
        <dbReference type="ARBA" id="ARBA00022485"/>
    </source>
</evidence>
<dbReference type="GO" id="GO:0005739">
    <property type="term" value="C:mitochondrion"/>
    <property type="evidence" value="ECO:0007669"/>
    <property type="project" value="UniProtKB-SubCell"/>
</dbReference>
<comment type="pathway">
    <text evidence="10">Protein modification; protein lipoylation via endogenous pathway; protein N(6)-(lipoyl)lysine from octanoyl-[acyl-carrier-protein]: step 2/2.</text>
</comment>
<evidence type="ECO:0000313" key="13">
    <source>
        <dbReference type="EMBL" id="KAA8916802.1"/>
    </source>
</evidence>
<comment type="cofactor">
    <cofactor evidence="10">
        <name>[4Fe-4S] cluster</name>
        <dbReference type="ChEBI" id="CHEBI:49883"/>
    </cofactor>
    <text evidence="10">Binds 2 [4Fe-4S] clusters per subunit. One cluster is coordinated with 3 cysteines and an exchangeable S-adenosyl-L-methionine.</text>
</comment>
<evidence type="ECO:0000256" key="1">
    <source>
        <dbReference type="ARBA" id="ARBA00004173"/>
    </source>
</evidence>
<keyword evidence="5 10" id="KW-0479">Metal-binding</keyword>
<dbReference type="GO" id="GO:0016992">
    <property type="term" value="F:lipoate synthase activity"/>
    <property type="evidence" value="ECO:0007669"/>
    <property type="project" value="UniProtKB-UniRule"/>
</dbReference>
<evidence type="ECO:0000256" key="8">
    <source>
        <dbReference type="ARBA" id="ARBA00023128"/>
    </source>
</evidence>
<dbReference type="InterPro" id="IPR013785">
    <property type="entry name" value="Aldolase_TIM"/>
</dbReference>
<dbReference type="InterPro" id="IPR003698">
    <property type="entry name" value="Lipoyl_synth"/>
</dbReference>
<evidence type="ECO:0000256" key="6">
    <source>
        <dbReference type="ARBA" id="ARBA00023004"/>
    </source>
</evidence>
<dbReference type="GO" id="GO:0009249">
    <property type="term" value="P:protein lipoylation"/>
    <property type="evidence" value="ECO:0007669"/>
    <property type="project" value="UniProtKB-UniRule"/>
</dbReference>
<dbReference type="PANTHER" id="PTHR10949:SF0">
    <property type="entry name" value="LIPOYL SYNTHASE, MITOCHONDRIAL"/>
    <property type="match status" value="1"/>
</dbReference>
<comment type="subcellular location">
    <subcellularLocation>
        <location evidence="1 10">Mitochondrion</location>
    </subcellularLocation>
</comment>
<feature type="binding site" evidence="10">
    <location>
        <position position="162"/>
    </location>
    <ligand>
        <name>[4Fe-4S] cluster</name>
        <dbReference type="ChEBI" id="CHEBI:49883"/>
        <label>2</label>
        <note>4Fe-4S-S-AdoMet</note>
    </ligand>
</feature>
<proteinExistence type="inferred from homology"/>
<dbReference type="VEuPathDB" id="FungiDB:TRICI_001057"/>
<dbReference type="SFLD" id="SFLDS00029">
    <property type="entry name" value="Radical_SAM"/>
    <property type="match status" value="1"/>
</dbReference>
<dbReference type="PANTHER" id="PTHR10949">
    <property type="entry name" value="LIPOYL SYNTHASE"/>
    <property type="match status" value="1"/>
</dbReference>
<keyword evidence="7 10" id="KW-0411">Iron-sulfur</keyword>
<evidence type="ECO:0000256" key="4">
    <source>
        <dbReference type="ARBA" id="ARBA00022691"/>
    </source>
</evidence>
<feature type="binding site" evidence="10">
    <location>
        <position position="373"/>
    </location>
    <ligand>
        <name>[4Fe-4S] cluster</name>
        <dbReference type="ChEBI" id="CHEBI:49883"/>
        <label>1</label>
    </ligand>
</feature>
<dbReference type="GO" id="GO:0046872">
    <property type="term" value="F:metal ion binding"/>
    <property type="evidence" value="ECO:0007669"/>
    <property type="project" value="UniProtKB-KW"/>
</dbReference>
<sequence length="399" mass="44133">MFVTKLSMRARGGAGCELLRRGLKTSSSSSSAEPVAATTSTPEHPLPPKRRRKRSEFTDALNKGPSFEDFVGGRAASMASEVVDPVVAARKDEDARLPRWLKTEIPKGKNFHKLKEDLRGLKLHTVCEEARCPNIGECWGGSDKSKATATIMLMGDTCTRGCRFCSVKTNRNPGPLDPAEPENTAEAIAKWGLGYVVLTTVDRDDLIDGGAHHFADTVRRIKHKASHIRVECLTGDFRGDPEMVDVMARSGLDVFAHNVETVEALTPYVRDRRATFQQSLSVLRRAKETVPSMITKTSIMLGFGETDAQVEDTLAQLRGAGVDVVTFGQYMRPTKRHMKVAEYVTPEKFQHWHDRAMDMGFLYCASGPLVRSSYKAGEAFIENVLNNRQHNVNNVPLTA</sequence>
<keyword evidence="4 10" id="KW-0949">S-adenosyl-L-methionine</keyword>
<feature type="binding site" evidence="10">
    <location>
        <position position="165"/>
    </location>
    <ligand>
        <name>[4Fe-4S] cluster</name>
        <dbReference type="ChEBI" id="CHEBI:49883"/>
        <label>2</label>
        <note>4Fe-4S-S-AdoMet</note>
    </ligand>
</feature>